<dbReference type="GeneID" id="89454235"/>
<dbReference type="eggNOG" id="ENOG5031K1P">
    <property type="taxonomic scope" value="Bacteria"/>
</dbReference>
<dbReference type="InterPro" id="IPR019534">
    <property type="entry name" value="DUF2452"/>
</dbReference>
<sequence length="139" mass="16247">MSKKKKPDNVVFNEADQKYDASLKTYATNLGAPQITSLDTTAWKNRSINKVNHKIKTKFSELQSAYEAMLKEYEYNQLIYQSKFSFEPVVGETYHLYRRKNSETFLSIIAPHQCNFDFVGSFKLNADSIWERVENKDDK</sequence>
<dbReference type="AlphaFoldDB" id="A3UAP3"/>
<dbReference type="EMBL" id="CP002046">
    <property type="protein sequence ID" value="EAP86879.1"/>
    <property type="molecule type" value="Genomic_DNA"/>
</dbReference>
<reference evidence="1 2" key="1">
    <citation type="journal article" date="2010" name="J. Bacteriol.">
        <title>The complete genome sequence of Croceibacter atlanticus HTCC2559T.</title>
        <authorList>
            <person name="Oh H.M."/>
            <person name="Kang I."/>
            <person name="Ferriera S."/>
            <person name="Giovannoni S.J."/>
            <person name="Cho J.C."/>
        </authorList>
    </citation>
    <scope>NUCLEOTIDE SEQUENCE [LARGE SCALE GENOMIC DNA]</scope>
    <source>
        <strain evidence="2">ATCC BAA-628 / HTCC2559 / KCTC 12090</strain>
    </source>
</reference>
<evidence type="ECO:0000313" key="1">
    <source>
        <dbReference type="EMBL" id="EAP86879.1"/>
    </source>
</evidence>
<dbReference type="Pfam" id="PF10504">
    <property type="entry name" value="DUF2452"/>
    <property type="match status" value="1"/>
</dbReference>
<dbReference type="HOGENOM" id="CLU_1842162_0_0_10"/>
<dbReference type="OrthoDB" id="662061at2"/>
<protein>
    <recommendedName>
        <fullName evidence="3">GTP-binding protein</fullName>
    </recommendedName>
</protein>
<evidence type="ECO:0000313" key="2">
    <source>
        <dbReference type="Proteomes" id="UP000002297"/>
    </source>
</evidence>
<dbReference type="Proteomes" id="UP000002297">
    <property type="component" value="Chromosome"/>
</dbReference>
<organism evidence="1 2">
    <name type="scientific">Croceibacter atlanticus (strain ATCC BAA-628 / JCM 21780 / CIP 108009 / IAM 15332 / KCTC 12090 / HTCC2559)</name>
    <dbReference type="NCBI Taxonomy" id="216432"/>
    <lineage>
        <taxon>Bacteria</taxon>
        <taxon>Pseudomonadati</taxon>
        <taxon>Bacteroidota</taxon>
        <taxon>Flavobacteriia</taxon>
        <taxon>Flavobacteriales</taxon>
        <taxon>Flavobacteriaceae</taxon>
        <taxon>Croceibacter</taxon>
    </lineage>
</organism>
<dbReference type="RefSeq" id="WP_013188260.1">
    <property type="nucleotide sequence ID" value="NC_014230.1"/>
</dbReference>
<evidence type="ECO:0008006" key="3">
    <source>
        <dbReference type="Google" id="ProtNLM"/>
    </source>
</evidence>
<name>A3UAP3_CROAH</name>
<dbReference type="KEGG" id="cat:CA2559_12603"/>
<gene>
    <name evidence="1" type="ordered locus">CA2559_12603</name>
</gene>
<dbReference type="STRING" id="216432.CA2559_12603"/>
<keyword evidence="2" id="KW-1185">Reference proteome</keyword>
<accession>A3UAP3</accession>
<proteinExistence type="predicted"/>